<gene>
    <name evidence="5" type="ORF">CAL29_01975</name>
</gene>
<evidence type="ECO:0000256" key="3">
    <source>
        <dbReference type="ARBA" id="ARBA00023163"/>
    </source>
</evidence>
<dbReference type="Pfam" id="PF01638">
    <property type="entry name" value="HxlR"/>
    <property type="match status" value="1"/>
</dbReference>
<dbReference type="PANTHER" id="PTHR33204:SF29">
    <property type="entry name" value="TRANSCRIPTIONAL REGULATOR"/>
    <property type="match status" value="1"/>
</dbReference>
<keyword evidence="1" id="KW-0805">Transcription regulation</keyword>
<reference evidence="6" key="1">
    <citation type="submission" date="2017-05" db="EMBL/GenBank/DDBJ databases">
        <title>Complete and WGS of Bordetella genogroups.</title>
        <authorList>
            <person name="Spilker T."/>
            <person name="Lipuma J."/>
        </authorList>
    </citation>
    <scope>NUCLEOTIDE SEQUENCE [LARGE SCALE GENOMIC DNA]</scope>
    <source>
        <strain evidence="6">AU16122</strain>
    </source>
</reference>
<evidence type="ECO:0000313" key="5">
    <source>
        <dbReference type="EMBL" id="OZI37220.1"/>
    </source>
</evidence>
<evidence type="ECO:0000256" key="2">
    <source>
        <dbReference type="ARBA" id="ARBA00023125"/>
    </source>
</evidence>
<evidence type="ECO:0000259" key="4">
    <source>
        <dbReference type="PROSITE" id="PS51118"/>
    </source>
</evidence>
<dbReference type="InterPro" id="IPR036388">
    <property type="entry name" value="WH-like_DNA-bd_sf"/>
</dbReference>
<organism evidence="5 6">
    <name type="scientific">Bordetella genomosp. 10</name>
    <dbReference type="NCBI Taxonomy" id="1416804"/>
    <lineage>
        <taxon>Bacteria</taxon>
        <taxon>Pseudomonadati</taxon>
        <taxon>Pseudomonadota</taxon>
        <taxon>Betaproteobacteria</taxon>
        <taxon>Burkholderiales</taxon>
        <taxon>Alcaligenaceae</taxon>
        <taxon>Bordetella</taxon>
    </lineage>
</organism>
<evidence type="ECO:0000256" key="1">
    <source>
        <dbReference type="ARBA" id="ARBA00023015"/>
    </source>
</evidence>
<dbReference type="PROSITE" id="PS51118">
    <property type="entry name" value="HTH_HXLR"/>
    <property type="match status" value="1"/>
</dbReference>
<dbReference type="PANTHER" id="PTHR33204">
    <property type="entry name" value="TRANSCRIPTIONAL REGULATOR, MARR FAMILY"/>
    <property type="match status" value="1"/>
</dbReference>
<accession>A0A261SKD5</accession>
<dbReference type="EMBL" id="NEVM01000001">
    <property type="protein sequence ID" value="OZI37220.1"/>
    <property type="molecule type" value="Genomic_DNA"/>
</dbReference>
<proteinExistence type="predicted"/>
<dbReference type="Gene3D" id="1.10.10.10">
    <property type="entry name" value="Winged helix-like DNA-binding domain superfamily/Winged helix DNA-binding domain"/>
    <property type="match status" value="1"/>
</dbReference>
<dbReference type="InterPro" id="IPR002577">
    <property type="entry name" value="HTH_HxlR"/>
</dbReference>
<evidence type="ECO:0000313" key="6">
    <source>
        <dbReference type="Proteomes" id="UP000216020"/>
    </source>
</evidence>
<keyword evidence="3" id="KW-0804">Transcription</keyword>
<comment type="caution">
    <text evidence="5">The sequence shown here is derived from an EMBL/GenBank/DDBJ whole genome shotgun (WGS) entry which is preliminary data.</text>
</comment>
<dbReference type="AlphaFoldDB" id="A0A261SKD5"/>
<feature type="domain" description="HTH hxlR-type" evidence="4">
    <location>
        <begin position="45"/>
        <end position="144"/>
    </location>
</feature>
<name>A0A261SKD5_9BORD</name>
<dbReference type="Proteomes" id="UP000216020">
    <property type="component" value="Unassembled WGS sequence"/>
</dbReference>
<dbReference type="SUPFAM" id="SSF46785">
    <property type="entry name" value="Winged helix' DNA-binding domain"/>
    <property type="match status" value="1"/>
</dbReference>
<keyword evidence="6" id="KW-1185">Reference proteome</keyword>
<keyword evidence="2" id="KW-0238">DNA-binding</keyword>
<sequence length="153" mass="17309">MKTHARHSWLYWRIAEERTYSAYSVEKGTVMGRVPHQTFTCAVGCSVEATLDLIGGKWKGVILYRLLTERVLRFNELRRLLPNITQRMLTNQLRELEGDGLIARKVYPEVPPKVEYRLTNHGQTLAPVIHALKAWGDAHIQSKAGKGGMAAKA</sequence>
<dbReference type="InterPro" id="IPR036390">
    <property type="entry name" value="WH_DNA-bd_sf"/>
</dbReference>
<dbReference type="GO" id="GO:0003677">
    <property type="term" value="F:DNA binding"/>
    <property type="evidence" value="ECO:0007669"/>
    <property type="project" value="UniProtKB-KW"/>
</dbReference>
<protein>
    <submittedName>
        <fullName evidence="5">Transcriptional regulator</fullName>
    </submittedName>
</protein>